<dbReference type="InterPro" id="IPR011990">
    <property type="entry name" value="TPR-like_helical_dom_sf"/>
</dbReference>
<dbReference type="AlphaFoldDB" id="A0A1R3L0E1"/>
<reference evidence="2" key="1">
    <citation type="submission" date="2013-09" db="EMBL/GenBank/DDBJ databases">
        <title>Corchorus olitorius genome sequencing.</title>
        <authorList>
            <person name="Alam M."/>
            <person name="Haque M.S."/>
            <person name="Islam M.S."/>
            <person name="Emdad E.M."/>
            <person name="Islam M.M."/>
            <person name="Ahmed B."/>
            <person name="Halim A."/>
            <person name="Hossen Q.M.M."/>
            <person name="Hossain M.Z."/>
            <person name="Ahmed R."/>
            <person name="Khan M.M."/>
            <person name="Islam R."/>
            <person name="Rashid M.M."/>
            <person name="Khan S.A."/>
            <person name="Rahman M.S."/>
            <person name="Alam M."/>
            <person name="Yahiya A.S."/>
            <person name="Khan M.S."/>
            <person name="Azam M.S."/>
            <person name="Haque T."/>
            <person name="Lashkar M.Z.H."/>
            <person name="Akhand A.I."/>
            <person name="Morshed G."/>
            <person name="Roy S."/>
            <person name="Uddin K.S."/>
            <person name="Rabeya T."/>
            <person name="Hossain A.S."/>
            <person name="Chowdhury A."/>
            <person name="Snigdha A.R."/>
            <person name="Mortoza M.S."/>
            <person name="Matin S.A."/>
            <person name="Hoque S.M.E."/>
            <person name="Islam M.K."/>
            <person name="Roy D.K."/>
            <person name="Haider R."/>
            <person name="Moosa M.M."/>
            <person name="Elias S.M."/>
            <person name="Hasan A.M."/>
            <person name="Jahan S."/>
            <person name="Shafiuddin M."/>
            <person name="Mahmood N."/>
            <person name="Shommy N.S."/>
        </authorList>
    </citation>
    <scope>NUCLEOTIDE SEQUENCE [LARGE SCALE GENOMIC DNA]</scope>
    <source>
        <strain evidence="2">cv. O-4</strain>
    </source>
</reference>
<organism evidence="1 2">
    <name type="scientific">Corchorus olitorius</name>
    <dbReference type="NCBI Taxonomy" id="93759"/>
    <lineage>
        <taxon>Eukaryota</taxon>
        <taxon>Viridiplantae</taxon>
        <taxon>Streptophyta</taxon>
        <taxon>Embryophyta</taxon>
        <taxon>Tracheophyta</taxon>
        <taxon>Spermatophyta</taxon>
        <taxon>Magnoliopsida</taxon>
        <taxon>eudicotyledons</taxon>
        <taxon>Gunneridae</taxon>
        <taxon>Pentapetalae</taxon>
        <taxon>rosids</taxon>
        <taxon>malvids</taxon>
        <taxon>Malvales</taxon>
        <taxon>Malvaceae</taxon>
        <taxon>Grewioideae</taxon>
        <taxon>Apeibeae</taxon>
        <taxon>Corchorus</taxon>
    </lineage>
</organism>
<evidence type="ECO:0000313" key="2">
    <source>
        <dbReference type="Proteomes" id="UP000187203"/>
    </source>
</evidence>
<dbReference type="EMBL" id="AWUE01006650">
    <property type="protein sequence ID" value="OMP12770.1"/>
    <property type="molecule type" value="Genomic_DNA"/>
</dbReference>
<dbReference type="STRING" id="93759.A0A1R3L0E1"/>
<protein>
    <submittedName>
        <fullName evidence="1">Pentatricopeptide repeat-containing protein</fullName>
    </submittedName>
</protein>
<dbReference type="OrthoDB" id="1934535at2759"/>
<sequence length="107" mass="12270">MDECKSRSLKLEEALGFFDSMISVRPLPSIWAFNTLLGAISKMEHYPVVVSMFEQMMGCQEMQPDIFTMTIFMNCQCDLKQSDLCFSVLASSTCLSYHERYASWALQ</sequence>
<name>A0A1R3L0E1_9ROSI</name>
<proteinExistence type="predicted"/>
<dbReference type="Gene3D" id="1.25.40.10">
    <property type="entry name" value="Tetratricopeptide repeat domain"/>
    <property type="match status" value="1"/>
</dbReference>
<gene>
    <name evidence="1" type="ORF">COLO4_02780</name>
</gene>
<accession>A0A1R3L0E1</accession>
<comment type="caution">
    <text evidence="1">The sequence shown here is derived from an EMBL/GenBank/DDBJ whole genome shotgun (WGS) entry which is preliminary data.</text>
</comment>
<dbReference type="Proteomes" id="UP000187203">
    <property type="component" value="Unassembled WGS sequence"/>
</dbReference>
<evidence type="ECO:0000313" key="1">
    <source>
        <dbReference type="EMBL" id="OMP12770.1"/>
    </source>
</evidence>
<keyword evidence="2" id="KW-1185">Reference proteome</keyword>